<dbReference type="SMART" id="SM00439">
    <property type="entry name" value="BAH"/>
    <property type="match status" value="1"/>
</dbReference>
<feature type="region of interest" description="Disordered" evidence="1">
    <location>
        <begin position="580"/>
        <end position="603"/>
    </location>
</feature>
<evidence type="ECO:0000256" key="1">
    <source>
        <dbReference type="SAM" id="MobiDB-lite"/>
    </source>
</evidence>
<accession>A0AAQ3JN15</accession>
<dbReference type="InterPro" id="IPR043151">
    <property type="entry name" value="BAH_sf"/>
</dbReference>
<organism evidence="3 4">
    <name type="scientific">Canna indica</name>
    <name type="common">Indian-shot</name>
    <dbReference type="NCBI Taxonomy" id="4628"/>
    <lineage>
        <taxon>Eukaryota</taxon>
        <taxon>Viridiplantae</taxon>
        <taxon>Streptophyta</taxon>
        <taxon>Embryophyta</taxon>
        <taxon>Tracheophyta</taxon>
        <taxon>Spermatophyta</taxon>
        <taxon>Magnoliopsida</taxon>
        <taxon>Liliopsida</taxon>
        <taxon>Zingiberales</taxon>
        <taxon>Cannaceae</taxon>
        <taxon>Canna</taxon>
    </lineage>
</organism>
<dbReference type="InterPro" id="IPR008395">
    <property type="entry name" value="Agenet-like_dom"/>
</dbReference>
<dbReference type="Pfam" id="PF05641">
    <property type="entry name" value="Agenet"/>
    <property type="match status" value="1"/>
</dbReference>
<dbReference type="Proteomes" id="UP001327560">
    <property type="component" value="Chromosome 1"/>
</dbReference>
<dbReference type="InterPro" id="IPR014002">
    <property type="entry name" value="Agenet_dom_plant"/>
</dbReference>
<proteinExistence type="predicted"/>
<dbReference type="SMART" id="SM00743">
    <property type="entry name" value="Agenet"/>
    <property type="match status" value="2"/>
</dbReference>
<dbReference type="InterPro" id="IPR001025">
    <property type="entry name" value="BAH_dom"/>
</dbReference>
<dbReference type="GO" id="GO:0003682">
    <property type="term" value="F:chromatin binding"/>
    <property type="evidence" value="ECO:0007669"/>
    <property type="project" value="InterPro"/>
</dbReference>
<protein>
    <recommendedName>
        <fullName evidence="2">BAH domain-containing protein</fullName>
    </recommendedName>
</protein>
<dbReference type="Gene3D" id="2.30.30.490">
    <property type="match status" value="1"/>
</dbReference>
<reference evidence="3 4" key="1">
    <citation type="submission" date="2023-10" db="EMBL/GenBank/DDBJ databases">
        <title>Chromosome-scale genome assembly provides insights into flower coloration mechanisms of Canna indica.</title>
        <authorList>
            <person name="Li C."/>
        </authorList>
    </citation>
    <scope>NUCLEOTIDE SEQUENCE [LARGE SCALE GENOMIC DNA]</scope>
    <source>
        <tissue evidence="3">Flower</tissue>
    </source>
</reference>
<feature type="domain" description="BAH" evidence="2">
    <location>
        <begin position="175"/>
        <end position="292"/>
    </location>
</feature>
<keyword evidence="4" id="KW-1185">Reference proteome</keyword>
<gene>
    <name evidence="3" type="ORF">Cni_G00616</name>
</gene>
<dbReference type="PANTHER" id="PTHR31917:SF58">
    <property type="entry name" value="AGENET AND BROMO-ADJACENT HOMOLOGY (BAH) DOMAIN-CONTAINING PROTEIN"/>
    <property type="match status" value="1"/>
</dbReference>
<name>A0AAQ3JN15_9LILI</name>
<dbReference type="EMBL" id="CP136890">
    <property type="protein sequence ID" value="WOK91925.1"/>
    <property type="molecule type" value="Genomic_DNA"/>
</dbReference>
<dbReference type="PANTHER" id="PTHR31917">
    <property type="entry name" value="AGENET DOMAIN-CONTAINING PROTEIN-RELATED"/>
    <property type="match status" value="1"/>
</dbReference>
<sequence>MDGAKGPYVEWQEVVVSNDKGRRVVHYYLKDAGGGADLAVVGREKSLRHMSYVVPRQFARSYEARARLLLPSLPYSSSSNSPPPAGSSFKTKWRSRREVIDWLSSLVPDPVVHEPSPTTDRSRDAEVAEIADLTDSKGPLLGKTGYLSKNFSWLGSSWICRKKRKHYSSFCKNGVTISVQAFVFIMAEENKRLIAYVEDLYEDMRAINMVVVRWFHKVDEVGFLLPPDTSDREIFFSLCLQDLSVECIDGLATVLSVQHFEQFQREPRLSNWTPYFCRRKIDNGDVKPFDITQLQGYKSQELLRFMFIPPLKLRIKIARDTSSLHGEQSGDVSLGGPKRKHMLHGTLTAARDKVISKGLIVSSKTGKNVSSNLSGSALIRTEKSMQQFSGQLSPGCHVEVLSQDSGMRGCWFHCVIIKRHQDKIKVRYLDIKDPDESGNLEEWILPSRVAAPDNLGIRLHGRHIVRPLSSHRGNICNLDVGAIVDAWWHDGWWEGIVIRRKSEGDIYVYFPGEKCTSVFCQSDLRQSQDWMNNKWNRMEDRLDIAVSLGSDASNGTKNLSDHEGFSDRALAFREHLRKEPNEATLPSEMAQTENTPRDTNGDIPDLIKDIRLLKLRWGSLKRTKCLRDPTGDASPKKRHCSGSQGLEDCTTCGGFVLPKSLTVDHDNCKIGGDTLFGSPMSLSNLVMSQ</sequence>
<dbReference type="CDD" id="cd20405">
    <property type="entry name" value="Tudor_Agenet_AtDUF_rpt1_3"/>
    <property type="match status" value="1"/>
</dbReference>
<dbReference type="AlphaFoldDB" id="A0AAQ3JN15"/>
<evidence type="ECO:0000259" key="2">
    <source>
        <dbReference type="PROSITE" id="PS51038"/>
    </source>
</evidence>
<dbReference type="PROSITE" id="PS51038">
    <property type="entry name" value="BAH"/>
    <property type="match status" value="1"/>
</dbReference>
<evidence type="ECO:0000313" key="3">
    <source>
        <dbReference type="EMBL" id="WOK91925.1"/>
    </source>
</evidence>
<evidence type="ECO:0000313" key="4">
    <source>
        <dbReference type="Proteomes" id="UP001327560"/>
    </source>
</evidence>